<dbReference type="EMBL" id="OX459941">
    <property type="protein sequence ID" value="CAI9176124.1"/>
    <property type="molecule type" value="Genomic_DNA"/>
</dbReference>
<reference evidence="1" key="1">
    <citation type="submission" date="2023-04" db="EMBL/GenBank/DDBJ databases">
        <authorList>
            <consortium name="ELIXIR-Norway"/>
        </authorList>
    </citation>
    <scope>NUCLEOTIDE SEQUENCE [LARGE SCALE GENOMIC DNA]</scope>
</reference>
<dbReference type="Proteomes" id="UP001176941">
    <property type="component" value="Chromosome 5"/>
</dbReference>
<evidence type="ECO:0000313" key="1">
    <source>
        <dbReference type="EMBL" id="CAI9176124.1"/>
    </source>
</evidence>
<name>A0ABN8ZQT1_RANTA</name>
<protein>
    <submittedName>
        <fullName evidence="1">Uncharacterized protein</fullName>
    </submittedName>
</protein>
<proteinExistence type="predicted"/>
<accession>A0ABN8ZQT1</accession>
<organism evidence="1 2">
    <name type="scientific">Rangifer tarandus platyrhynchus</name>
    <name type="common">Svalbard reindeer</name>
    <dbReference type="NCBI Taxonomy" id="3082113"/>
    <lineage>
        <taxon>Eukaryota</taxon>
        <taxon>Metazoa</taxon>
        <taxon>Chordata</taxon>
        <taxon>Craniata</taxon>
        <taxon>Vertebrata</taxon>
        <taxon>Euteleostomi</taxon>
        <taxon>Mammalia</taxon>
        <taxon>Eutheria</taxon>
        <taxon>Laurasiatheria</taxon>
        <taxon>Artiodactyla</taxon>
        <taxon>Ruminantia</taxon>
        <taxon>Pecora</taxon>
        <taxon>Cervidae</taxon>
        <taxon>Odocoileinae</taxon>
        <taxon>Rangifer</taxon>
    </lineage>
</organism>
<sequence length="122" mass="13179">MGFSSQEYWSGLPFPSPGDLPDSGIEPHISCIARWDSLPLTHQGSQSDTVCVLGRFSPTLCNPMEYSQAPLSVGFPRQEYWSGLPCPPPGDLPDPVIEHLSLMSPALAGGFFTTSATWEAPK</sequence>
<evidence type="ECO:0000313" key="2">
    <source>
        <dbReference type="Proteomes" id="UP001176941"/>
    </source>
</evidence>
<gene>
    <name evidence="1" type="ORF">MRATA1EN1_LOCUS25086</name>
</gene>
<keyword evidence="2" id="KW-1185">Reference proteome</keyword>